<gene>
    <name evidence="3" type="ORF">Val02_05560</name>
</gene>
<accession>A0A8J3YGK5</accession>
<dbReference type="EMBL" id="BOPF01000002">
    <property type="protein sequence ID" value="GIJ43670.1"/>
    <property type="molecule type" value="Genomic_DNA"/>
</dbReference>
<dbReference type="GO" id="GO:0071949">
    <property type="term" value="F:FAD binding"/>
    <property type="evidence" value="ECO:0007669"/>
    <property type="project" value="InterPro"/>
</dbReference>
<feature type="region of interest" description="Disordered" evidence="1">
    <location>
        <begin position="437"/>
        <end position="460"/>
    </location>
</feature>
<feature type="domain" description="FAD-binding" evidence="2">
    <location>
        <begin position="3"/>
        <end position="329"/>
    </location>
</feature>
<evidence type="ECO:0000313" key="4">
    <source>
        <dbReference type="Proteomes" id="UP000619260"/>
    </source>
</evidence>
<evidence type="ECO:0000259" key="2">
    <source>
        <dbReference type="Pfam" id="PF01494"/>
    </source>
</evidence>
<keyword evidence="3" id="KW-0560">Oxidoreductase</keyword>
<dbReference type="Pfam" id="PF01494">
    <property type="entry name" value="FAD_binding_3"/>
    <property type="match status" value="1"/>
</dbReference>
<organism evidence="3 4">
    <name type="scientific">Virgisporangium aliadipatigenens</name>
    <dbReference type="NCBI Taxonomy" id="741659"/>
    <lineage>
        <taxon>Bacteria</taxon>
        <taxon>Bacillati</taxon>
        <taxon>Actinomycetota</taxon>
        <taxon>Actinomycetes</taxon>
        <taxon>Micromonosporales</taxon>
        <taxon>Micromonosporaceae</taxon>
        <taxon>Virgisporangium</taxon>
    </lineage>
</organism>
<dbReference type="PANTHER" id="PTHR43422">
    <property type="entry name" value="THIAMINE THIAZOLE SYNTHASE"/>
    <property type="match status" value="1"/>
</dbReference>
<dbReference type="PANTHER" id="PTHR43422:SF3">
    <property type="entry name" value="THIAMINE THIAZOLE SYNTHASE"/>
    <property type="match status" value="1"/>
</dbReference>
<dbReference type="InterPro" id="IPR002938">
    <property type="entry name" value="FAD-bd"/>
</dbReference>
<keyword evidence="4" id="KW-1185">Reference proteome</keyword>
<dbReference type="Gene3D" id="3.50.50.60">
    <property type="entry name" value="FAD/NAD(P)-binding domain"/>
    <property type="match status" value="1"/>
</dbReference>
<name>A0A8J3YGK5_9ACTN</name>
<evidence type="ECO:0000256" key="1">
    <source>
        <dbReference type="SAM" id="MobiDB-lite"/>
    </source>
</evidence>
<proteinExistence type="predicted"/>
<dbReference type="RefSeq" id="WP_203897227.1">
    <property type="nucleotide sequence ID" value="NZ_BOPF01000002.1"/>
</dbReference>
<sequence length="460" mass="49580">MRAVVLGGSIGGLLAARALSETFDRVVVVDRDDLAGTGPRKGVPHGLHAHAILAKGREVVEELFPGLTAELTAAGALVADLADLNWHNGTRPMRRRRLDSLMLGSSRPALEDHIRARVRALSNVDIRGGCEATGLLASPDRTTVTGATVVTLADGRTAELPADLVVDATGRGNRSAVWLGALGYDAPTEEVVRAGLVYVTREFRRRPLPSGSAGIVTGLSPACPYGAAMLPLEGERWILTLVGFAHDAPPVDDDGFAAFARRLSIADLHAVVDHAEPLTAPLRSRAPASVRRRYERMRRHPAGYLTFGDALCSFNPIYGQGMTVAAVESLALRDCVRRDGTVVPQRFYARAAKVIDIPWDIAVGGDLAFPAVEGPRTVRVRVLNAYLRRVLRATETDPAVTRAFLRTINLTRPPSRLFAPGMLRRVLLPARDHAARGSGEVVDAQPVRASGLHHRHDERH</sequence>
<dbReference type="SUPFAM" id="SSF51905">
    <property type="entry name" value="FAD/NAD(P)-binding domain"/>
    <property type="match status" value="1"/>
</dbReference>
<dbReference type="InterPro" id="IPR036188">
    <property type="entry name" value="FAD/NAD-bd_sf"/>
</dbReference>
<reference evidence="3" key="1">
    <citation type="submission" date="2021-01" db="EMBL/GenBank/DDBJ databases">
        <title>Whole genome shotgun sequence of Virgisporangium aliadipatigenens NBRC 105644.</title>
        <authorList>
            <person name="Komaki H."/>
            <person name="Tamura T."/>
        </authorList>
    </citation>
    <scope>NUCLEOTIDE SEQUENCE</scope>
    <source>
        <strain evidence="3">NBRC 105644</strain>
    </source>
</reference>
<protein>
    <submittedName>
        <fullName evidence="3">FAD-binding monooxygenase</fullName>
    </submittedName>
</protein>
<evidence type="ECO:0000313" key="3">
    <source>
        <dbReference type="EMBL" id="GIJ43670.1"/>
    </source>
</evidence>
<dbReference type="GO" id="GO:0004497">
    <property type="term" value="F:monooxygenase activity"/>
    <property type="evidence" value="ECO:0007669"/>
    <property type="project" value="UniProtKB-KW"/>
</dbReference>
<comment type="caution">
    <text evidence="3">The sequence shown here is derived from an EMBL/GenBank/DDBJ whole genome shotgun (WGS) entry which is preliminary data.</text>
</comment>
<feature type="compositionally biased region" description="Basic residues" evidence="1">
    <location>
        <begin position="451"/>
        <end position="460"/>
    </location>
</feature>
<keyword evidence="3" id="KW-0503">Monooxygenase</keyword>
<dbReference type="AlphaFoldDB" id="A0A8J3YGK5"/>
<dbReference type="Proteomes" id="UP000619260">
    <property type="component" value="Unassembled WGS sequence"/>
</dbReference>